<reference evidence="2" key="1">
    <citation type="submission" date="2022-02" db="EMBL/GenBank/DDBJ databases">
        <title>Vibrio sp. nov, a new bacterium isolated from seawater.</title>
        <authorList>
            <person name="Yuan Y."/>
        </authorList>
    </citation>
    <scope>NUCLEOTIDE SEQUENCE</scope>
    <source>
        <strain evidence="2">ZSDZ65</strain>
    </source>
</reference>
<evidence type="ECO:0000313" key="2">
    <source>
        <dbReference type="EMBL" id="MCW8346066.1"/>
    </source>
</evidence>
<evidence type="ECO:0000313" key="3">
    <source>
        <dbReference type="Proteomes" id="UP001155587"/>
    </source>
</evidence>
<dbReference type="AlphaFoldDB" id="A0A9X3CMQ2"/>
<comment type="caution">
    <text evidence="2">The sequence shown here is derived from an EMBL/GenBank/DDBJ whole genome shotgun (WGS) entry which is preliminary data.</text>
</comment>
<name>A0A9X3CMQ2_9VIBR</name>
<evidence type="ECO:0000259" key="1">
    <source>
        <dbReference type="Pfam" id="PF07883"/>
    </source>
</evidence>
<dbReference type="CDD" id="cd06981">
    <property type="entry name" value="cupin_reut_a1446"/>
    <property type="match status" value="1"/>
</dbReference>
<dbReference type="InterPro" id="IPR013096">
    <property type="entry name" value="Cupin_2"/>
</dbReference>
<dbReference type="Pfam" id="PF07883">
    <property type="entry name" value="Cupin_2"/>
    <property type="match status" value="1"/>
</dbReference>
<feature type="domain" description="Cupin type-2" evidence="1">
    <location>
        <begin position="45"/>
        <end position="104"/>
    </location>
</feature>
<keyword evidence="3" id="KW-1185">Reference proteome</keyword>
<dbReference type="InterPro" id="IPR014710">
    <property type="entry name" value="RmlC-like_jellyroll"/>
</dbReference>
<proteinExistence type="predicted"/>
<dbReference type="Proteomes" id="UP001155587">
    <property type="component" value="Unassembled WGS sequence"/>
</dbReference>
<dbReference type="EMBL" id="JAKRRY010000008">
    <property type="protein sequence ID" value="MCW8346066.1"/>
    <property type="molecule type" value="Genomic_DNA"/>
</dbReference>
<dbReference type="InterPro" id="IPR011051">
    <property type="entry name" value="RmlC_Cupin_sf"/>
</dbReference>
<gene>
    <name evidence="2" type="ORF">MD535_08600</name>
</gene>
<accession>A0A9X3CMQ2</accession>
<sequence>MEGGNLFSEIPDIINSELFEDIQKHKSVRIERIISDGHASAEGEWYDQEEHEWVSVLKGTGVIEYDDGTLVVLDVGDYVNIPAHTKHRVKSTSATEKTIWLAVFY</sequence>
<organism evidence="2 3">
    <name type="scientific">Vibrio qingdaonensis</name>
    <dbReference type="NCBI Taxonomy" id="2829491"/>
    <lineage>
        <taxon>Bacteria</taxon>
        <taxon>Pseudomonadati</taxon>
        <taxon>Pseudomonadota</taxon>
        <taxon>Gammaproteobacteria</taxon>
        <taxon>Vibrionales</taxon>
        <taxon>Vibrionaceae</taxon>
        <taxon>Vibrio</taxon>
    </lineage>
</organism>
<dbReference type="Gene3D" id="2.60.120.10">
    <property type="entry name" value="Jelly Rolls"/>
    <property type="match status" value="1"/>
</dbReference>
<protein>
    <submittedName>
        <fullName evidence="2">Cupin domain-containing protein</fullName>
    </submittedName>
</protein>
<dbReference type="SUPFAM" id="SSF51182">
    <property type="entry name" value="RmlC-like cupins"/>
    <property type="match status" value="1"/>
</dbReference>
<dbReference type="RefSeq" id="WP_265674460.1">
    <property type="nucleotide sequence ID" value="NZ_JAKRRY010000008.1"/>
</dbReference>